<accession>A0A6J2TGC9</accession>
<comment type="similarity">
    <text evidence="1 9">Belongs to the protein prenyltransferase subunit alpha family.</text>
</comment>
<dbReference type="GeneID" id="115623719"/>
<dbReference type="PANTHER" id="PTHR11129">
    <property type="entry name" value="PROTEIN FARNESYLTRANSFERASE ALPHA SUBUNIT/RAB GERANYLGERANYL TRANSFERASE ALPHA SUBUNIT"/>
    <property type="match status" value="1"/>
</dbReference>
<dbReference type="CTD" id="5875"/>
<reference evidence="12" key="1">
    <citation type="submission" date="2025-08" db="UniProtKB">
        <authorList>
            <consortium name="RefSeq"/>
        </authorList>
    </citation>
    <scope>IDENTIFICATION</scope>
    <source>
        <strain evidence="12">11010-0011.00</strain>
        <tissue evidence="12">Whole body</tissue>
    </source>
</reference>
<protein>
    <recommendedName>
        <fullName evidence="3 9">Geranylgeranyl transferase type-2 subunit alpha</fullName>
        <ecNumber evidence="2 9">2.5.1.60</ecNumber>
    </recommendedName>
    <alternativeName>
        <fullName evidence="7 9">Geranylgeranyl transferase type II subunit alpha</fullName>
    </alternativeName>
</protein>
<evidence type="ECO:0000256" key="6">
    <source>
        <dbReference type="ARBA" id="ARBA00022737"/>
    </source>
</evidence>
<comment type="function">
    <text evidence="9">Catalyzes the transfer of a geranyl-geranyl moiety from geranyl-geranyl pyrophosphate to cysteines occuring in specific C-terminal amino acid sequences.</text>
</comment>
<dbReference type="AlphaFoldDB" id="A0A6J2TGC9"/>
<dbReference type="Gene3D" id="2.60.40.1130">
    <property type="entry name" value="Rab geranylgeranyltransferase alpha-subunit, insert domain"/>
    <property type="match status" value="1"/>
</dbReference>
<keyword evidence="11" id="KW-1185">Reference proteome</keyword>
<name>A0A6J2TGC9_DROLE</name>
<dbReference type="Proteomes" id="UP000504634">
    <property type="component" value="Unplaced"/>
</dbReference>
<dbReference type="SUPFAM" id="SSF48439">
    <property type="entry name" value="Protein prenylyltransferase"/>
    <property type="match status" value="1"/>
</dbReference>
<dbReference type="EC" id="2.5.1.60" evidence="2 9"/>
<gene>
    <name evidence="12" type="primary">LOC115623719</name>
</gene>
<dbReference type="GO" id="GO:0005968">
    <property type="term" value="C:Rab-protein geranylgeranyltransferase complex"/>
    <property type="evidence" value="ECO:0007669"/>
    <property type="project" value="TreeGrafter"/>
</dbReference>
<keyword evidence="6" id="KW-0677">Repeat</keyword>
<evidence type="ECO:0000313" key="12">
    <source>
        <dbReference type="RefSeq" id="XP_030374062.1"/>
    </source>
</evidence>
<dbReference type="GO" id="GO:0004663">
    <property type="term" value="F:Rab geranylgeranyltransferase activity"/>
    <property type="evidence" value="ECO:0007669"/>
    <property type="project" value="UniProtKB-UniRule"/>
</dbReference>
<sequence length="534" mass="61657">MHGRIKVRTTEEERERKKKEHALKVRAYRAAMGRIQKKRAAGELEDDEMLTLTAQILLRNPDVTTLWNIRRECVLAKIAVLEKEKELEEKVEPEVAPADAKEDESTVNDGAEADDVKTDSAVGAPTPLPTLTIAEKLQAIFATEMGITEQCLMINPKSYNAWHHRCWTLEQNPQADWQREVKLCNTYLKYDERNFHTWDYRRYVTEKAQIAKTQELDFCTEKIKVNFSNYSSWHHRSLLLPVLYPYEGEVRPKRPMSEAKLKEELEMVLTAAFTDPNDSSAWFYQRWLLGNGWQLEQPTIVAFRCDAERAVLAFNKPNPHLGTLQLVSDGQKVELQNWLPVNDTRNIWQCSAEIGSAFELTKSYALQFAEKSLSLNVLPAEGLYYFQPPNASAAYTNEVLGELQSQLQSCLDLLEYEPDSKWTLLTSALLMRAIDADKHHAQSLEHLYKLWTIDDLRAGYYKDLAARWSLELALTKWPQKSDFPKRFVLSVEDVELESLPYAQYLIIANELELPQSLRDKLTEKKLQNFANLKL</sequence>
<dbReference type="RefSeq" id="XP_030374062.1">
    <property type="nucleotide sequence ID" value="XM_030518202.1"/>
</dbReference>
<feature type="region of interest" description="Disordered" evidence="10">
    <location>
        <begin position="86"/>
        <end position="125"/>
    </location>
</feature>
<feature type="region of interest" description="Disordered" evidence="10">
    <location>
        <begin position="1"/>
        <end position="20"/>
    </location>
</feature>
<proteinExistence type="inferred from homology"/>
<evidence type="ECO:0000256" key="5">
    <source>
        <dbReference type="ARBA" id="ARBA00022679"/>
    </source>
</evidence>
<evidence type="ECO:0000256" key="2">
    <source>
        <dbReference type="ARBA" id="ARBA00012656"/>
    </source>
</evidence>
<evidence type="ECO:0000256" key="7">
    <source>
        <dbReference type="ARBA" id="ARBA00031267"/>
    </source>
</evidence>
<evidence type="ECO:0000256" key="8">
    <source>
        <dbReference type="ARBA" id="ARBA00047658"/>
    </source>
</evidence>
<keyword evidence="5 9" id="KW-0808">Transferase</keyword>
<dbReference type="PANTHER" id="PTHR11129:SF2">
    <property type="entry name" value="GERANYLGERANYL TRANSFERASE TYPE-2 SUBUNIT ALPHA"/>
    <property type="match status" value="1"/>
</dbReference>
<evidence type="ECO:0000256" key="10">
    <source>
        <dbReference type="SAM" id="MobiDB-lite"/>
    </source>
</evidence>
<evidence type="ECO:0000256" key="9">
    <source>
        <dbReference type="RuleBase" id="RU367120"/>
    </source>
</evidence>
<dbReference type="OrthoDB" id="1658at2759"/>
<dbReference type="PROSITE" id="PS51147">
    <property type="entry name" value="PFTA"/>
    <property type="match status" value="4"/>
</dbReference>
<feature type="compositionally biased region" description="Basic and acidic residues" evidence="10">
    <location>
        <begin position="86"/>
        <end position="104"/>
    </location>
</feature>
<comment type="catalytic activity">
    <reaction evidence="8 9">
        <text>geranylgeranyl diphosphate + L-cysteinyl-[protein] = S-geranylgeranyl-L-cysteinyl-[protein] + diphosphate</text>
        <dbReference type="Rhea" id="RHEA:21240"/>
        <dbReference type="Rhea" id="RHEA-COMP:10131"/>
        <dbReference type="Rhea" id="RHEA-COMP:11537"/>
        <dbReference type="ChEBI" id="CHEBI:29950"/>
        <dbReference type="ChEBI" id="CHEBI:33019"/>
        <dbReference type="ChEBI" id="CHEBI:57533"/>
        <dbReference type="ChEBI" id="CHEBI:86021"/>
        <dbReference type="EC" id="2.5.1.60"/>
    </reaction>
</comment>
<evidence type="ECO:0000313" key="11">
    <source>
        <dbReference type="Proteomes" id="UP000504634"/>
    </source>
</evidence>
<evidence type="ECO:0000256" key="3">
    <source>
        <dbReference type="ARBA" id="ARBA00014772"/>
    </source>
</evidence>
<dbReference type="FunFam" id="1.25.40.120:FF:000035">
    <property type="entry name" value="Geranylgeranyl transferase type-2 subunit alpha"/>
    <property type="match status" value="1"/>
</dbReference>
<organism evidence="11 12">
    <name type="scientific">Drosophila lebanonensis</name>
    <name type="common">Fruit fly</name>
    <name type="synonym">Scaptodrosophila lebanonensis</name>
    <dbReference type="NCBI Taxonomy" id="7225"/>
    <lineage>
        <taxon>Eukaryota</taxon>
        <taxon>Metazoa</taxon>
        <taxon>Ecdysozoa</taxon>
        <taxon>Arthropoda</taxon>
        <taxon>Hexapoda</taxon>
        <taxon>Insecta</taxon>
        <taxon>Pterygota</taxon>
        <taxon>Neoptera</taxon>
        <taxon>Endopterygota</taxon>
        <taxon>Diptera</taxon>
        <taxon>Brachycera</taxon>
        <taxon>Muscomorpha</taxon>
        <taxon>Ephydroidea</taxon>
        <taxon>Drosophilidae</taxon>
        <taxon>Scaptodrosophila</taxon>
    </lineage>
</organism>
<evidence type="ECO:0000256" key="1">
    <source>
        <dbReference type="ARBA" id="ARBA00006734"/>
    </source>
</evidence>
<keyword evidence="4 9" id="KW-0637">Prenyltransferase</keyword>
<dbReference type="GO" id="GO:0097354">
    <property type="term" value="P:prenylation"/>
    <property type="evidence" value="ECO:0007669"/>
    <property type="project" value="UniProtKB-UniRule"/>
</dbReference>
<evidence type="ECO:0000256" key="4">
    <source>
        <dbReference type="ARBA" id="ARBA00022602"/>
    </source>
</evidence>
<dbReference type="Pfam" id="PF01239">
    <property type="entry name" value="PPTA"/>
    <property type="match status" value="4"/>
</dbReference>
<dbReference type="InterPro" id="IPR002088">
    <property type="entry name" value="Prenyl_trans_a"/>
</dbReference>
<dbReference type="Gene3D" id="1.25.40.120">
    <property type="entry name" value="Protein prenylyltransferase"/>
    <property type="match status" value="2"/>
</dbReference>